<evidence type="ECO:0000313" key="3">
    <source>
        <dbReference type="Proteomes" id="UP000254519"/>
    </source>
</evidence>
<gene>
    <name evidence="2" type="ORF">NCTC4822_02062</name>
</gene>
<feature type="region of interest" description="Disordered" evidence="1">
    <location>
        <begin position="1"/>
        <end position="20"/>
    </location>
</feature>
<dbReference type="RefSeq" id="WP_115361905.1">
    <property type="nucleotide sequence ID" value="NZ_CP038012.1"/>
</dbReference>
<proteinExistence type="predicted"/>
<protein>
    <submittedName>
        <fullName evidence="2">Uncharacterized protein</fullName>
    </submittedName>
</protein>
<name>A0A380C1Q6_SPOPA</name>
<dbReference type="Proteomes" id="UP000254519">
    <property type="component" value="Unassembled WGS sequence"/>
</dbReference>
<accession>A0A380C1Q6</accession>
<reference evidence="2 3" key="1">
    <citation type="submission" date="2018-06" db="EMBL/GenBank/DDBJ databases">
        <authorList>
            <consortium name="Pathogen Informatics"/>
            <person name="Doyle S."/>
        </authorList>
    </citation>
    <scope>NUCLEOTIDE SEQUENCE [LARGE SCALE GENOMIC DNA]</scope>
    <source>
        <strain evidence="3">ATCC 11859 / DSM 33 / NCIB 8841 / NCTC 4822</strain>
    </source>
</reference>
<dbReference type="AlphaFoldDB" id="A0A380C1Q6"/>
<sequence length="139" mass="16370">MSQEDIKEDFLNRSPEKVKDSSNWDFNLSFGKSKLNKDLIRRKDIFGSSIEKMRSIIPIALERLEQEIEVENGWKVALEIIKITGVGDKEYQRIGHDEVDKLIREEAGERSKNELFSLNNDCIMDELLNDYKYKLEHYD</sequence>
<dbReference type="EMBL" id="UGYZ01000002">
    <property type="protein sequence ID" value="SUJ11054.1"/>
    <property type="molecule type" value="Genomic_DNA"/>
</dbReference>
<keyword evidence="3" id="KW-1185">Reference proteome</keyword>
<evidence type="ECO:0000256" key="1">
    <source>
        <dbReference type="SAM" id="MobiDB-lite"/>
    </source>
</evidence>
<organism evidence="2 3">
    <name type="scientific">Sporosarcina pasteurii</name>
    <name type="common">Bacillus pasteurii</name>
    <dbReference type="NCBI Taxonomy" id="1474"/>
    <lineage>
        <taxon>Bacteria</taxon>
        <taxon>Bacillati</taxon>
        <taxon>Bacillota</taxon>
        <taxon>Bacilli</taxon>
        <taxon>Bacillales</taxon>
        <taxon>Caryophanaceae</taxon>
        <taxon>Sporosarcina</taxon>
    </lineage>
</organism>
<evidence type="ECO:0000313" key="2">
    <source>
        <dbReference type="EMBL" id="SUJ11054.1"/>
    </source>
</evidence>